<comment type="subcellular location">
    <subcellularLocation>
        <location evidence="1">Secreted</location>
    </subcellularLocation>
</comment>
<dbReference type="Proteomes" id="UP001221898">
    <property type="component" value="Unassembled WGS sequence"/>
</dbReference>
<comment type="function">
    <text evidence="14">Dynorphin peptides differentially regulate the kappa opioid receptor. Dynorphin A(1-13) has a typical opioid activity, it is 700 times more potent than Leu-enkephalin.</text>
</comment>
<keyword evidence="4" id="KW-0964">Secreted</keyword>
<keyword evidence="9" id="KW-1015">Disulfide bond</keyword>
<evidence type="ECO:0000256" key="10">
    <source>
        <dbReference type="ARBA" id="ARBA00023205"/>
    </source>
</evidence>
<dbReference type="InterPro" id="IPR006024">
    <property type="entry name" value="Opioid_neupept"/>
</dbReference>
<evidence type="ECO:0000256" key="9">
    <source>
        <dbReference type="ARBA" id="ARBA00023157"/>
    </source>
</evidence>
<dbReference type="PANTHER" id="PTHR11438">
    <property type="entry name" value="PROENKEPHALIN"/>
    <property type="match status" value="1"/>
</dbReference>
<evidence type="ECO:0000256" key="3">
    <source>
        <dbReference type="ARBA" id="ARBA00020232"/>
    </source>
</evidence>
<dbReference type="InterPro" id="IPR000750">
    <property type="entry name" value="Proenkphlin_B"/>
</dbReference>
<dbReference type="PRINTS" id="PR01030">
    <property type="entry name" value="PENKBPRCRSR"/>
</dbReference>
<dbReference type="GO" id="GO:0007268">
    <property type="term" value="P:chemical synaptic transmission"/>
    <property type="evidence" value="ECO:0007669"/>
    <property type="project" value="UniProtKB-KW"/>
</dbReference>
<feature type="chain" id="PRO_5042030255" description="Proenkephalin-B" evidence="17">
    <location>
        <begin position="19"/>
        <end position="250"/>
    </location>
</feature>
<evidence type="ECO:0000256" key="8">
    <source>
        <dbReference type="ARBA" id="ARBA00022901"/>
    </source>
</evidence>
<comment type="similarity">
    <text evidence="2">Belongs to the opioid neuropeptide precursor family.</text>
</comment>
<keyword evidence="6 17" id="KW-0732">Signal</keyword>
<evidence type="ECO:0000256" key="17">
    <source>
        <dbReference type="SAM" id="SignalP"/>
    </source>
</evidence>
<dbReference type="AlphaFoldDB" id="A0AAD7WB85"/>
<dbReference type="GO" id="GO:0043679">
    <property type="term" value="C:axon terminus"/>
    <property type="evidence" value="ECO:0007669"/>
    <property type="project" value="TreeGrafter"/>
</dbReference>
<evidence type="ECO:0000256" key="6">
    <source>
        <dbReference type="ARBA" id="ARBA00022729"/>
    </source>
</evidence>
<comment type="function">
    <text evidence="15">Leumorphin has a typical opioid activity and may have anti-apoptotic effect.</text>
</comment>
<dbReference type="GO" id="GO:0030425">
    <property type="term" value="C:dendrite"/>
    <property type="evidence" value="ECO:0007669"/>
    <property type="project" value="TreeGrafter"/>
</dbReference>
<keyword evidence="10" id="KW-0257">Endorphin</keyword>
<feature type="region of interest" description="Disordered" evidence="16">
    <location>
        <begin position="71"/>
        <end position="94"/>
    </location>
</feature>
<dbReference type="GO" id="GO:0001515">
    <property type="term" value="F:opioid peptide activity"/>
    <property type="evidence" value="ECO:0007669"/>
    <property type="project" value="UniProtKB-KW"/>
</dbReference>
<evidence type="ECO:0000256" key="13">
    <source>
        <dbReference type="ARBA" id="ARBA00032642"/>
    </source>
</evidence>
<evidence type="ECO:0000313" key="19">
    <source>
        <dbReference type="Proteomes" id="UP001221898"/>
    </source>
</evidence>
<comment type="caution">
    <text evidence="18">The sequence shown here is derived from an EMBL/GenBank/DDBJ whole genome shotgun (WGS) entry which is preliminary data.</text>
</comment>
<evidence type="ECO:0000256" key="15">
    <source>
        <dbReference type="ARBA" id="ARBA00035624"/>
    </source>
</evidence>
<dbReference type="GO" id="GO:0031628">
    <property type="term" value="F:opioid receptor binding"/>
    <property type="evidence" value="ECO:0007669"/>
    <property type="project" value="TreeGrafter"/>
</dbReference>
<keyword evidence="7" id="KW-0529">Neurotransmitter</keyword>
<evidence type="ECO:0000313" key="18">
    <source>
        <dbReference type="EMBL" id="KAJ8390210.1"/>
    </source>
</evidence>
<dbReference type="GO" id="GO:0007218">
    <property type="term" value="P:neuropeptide signaling pathway"/>
    <property type="evidence" value="ECO:0007669"/>
    <property type="project" value="UniProtKB-KW"/>
</dbReference>
<evidence type="ECO:0000256" key="2">
    <source>
        <dbReference type="ARBA" id="ARBA00008543"/>
    </source>
</evidence>
<reference evidence="18" key="1">
    <citation type="journal article" date="2023" name="Science">
        <title>Genome structures resolve the early diversification of teleost fishes.</title>
        <authorList>
            <person name="Parey E."/>
            <person name="Louis A."/>
            <person name="Montfort J."/>
            <person name="Bouchez O."/>
            <person name="Roques C."/>
            <person name="Iampietro C."/>
            <person name="Lluch J."/>
            <person name="Castinel A."/>
            <person name="Donnadieu C."/>
            <person name="Desvignes T."/>
            <person name="Floi Bucao C."/>
            <person name="Jouanno E."/>
            <person name="Wen M."/>
            <person name="Mejri S."/>
            <person name="Dirks R."/>
            <person name="Jansen H."/>
            <person name="Henkel C."/>
            <person name="Chen W.J."/>
            <person name="Zahm M."/>
            <person name="Cabau C."/>
            <person name="Klopp C."/>
            <person name="Thompson A.W."/>
            <person name="Robinson-Rechavi M."/>
            <person name="Braasch I."/>
            <person name="Lecointre G."/>
            <person name="Bobe J."/>
            <person name="Postlethwait J.H."/>
            <person name="Berthelot C."/>
            <person name="Roest Crollius H."/>
            <person name="Guiguen Y."/>
        </authorList>
    </citation>
    <scope>NUCLEOTIDE SEQUENCE</scope>
    <source>
        <strain evidence="18">NC1722</strain>
    </source>
</reference>
<protein>
    <recommendedName>
        <fullName evidence="3">Proenkephalin-B</fullName>
    </recommendedName>
    <alternativeName>
        <fullName evidence="13">Beta-neoendorphin-dynorphin</fullName>
    </alternativeName>
    <alternativeName>
        <fullName evidence="12">Preprodynorphin</fullName>
    </alternativeName>
</protein>
<evidence type="ECO:0000256" key="1">
    <source>
        <dbReference type="ARBA" id="ARBA00004613"/>
    </source>
</evidence>
<evidence type="ECO:0000256" key="12">
    <source>
        <dbReference type="ARBA" id="ARBA00032080"/>
    </source>
</evidence>
<proteinExistence type="inferred from homology"/>
<dbReference type="GO" id="GO:0005886">
    <property type="term" value="C:plasma membrane"/>
    <property type="evidence" value="ECO:0007669"/>
    <property type="project" value="TreeGrafter"/>
</dbReference>
<keyword evidence="8" id="KW-0555">Opioid peptide</keyword>
<dbReference type="Pfam" id="PF01160">
    <property type="entry name" value="Opiods_neuropep"/>
    <property type="match status" value="1"/>
</dbReference>
<evidence type="ECO:0000256" key="7">
    <source>
        <dbReference type="ARBA" id="ARBA00022894"/>
    </source>
</evidence>
<dbReference type="GO" id="GO:0005576">
    <property type="term" value="C:extracellular region"/>
    <property type="evidence" value="ECO:0007669"/>
    <property type="project" value="UniProtKB-SubCell"/>
</dbReference>
<evidence type="ECO:0000256" key="4">
    <source>
        <dbReference type="ARBA" id="ARBA00022525"/>
    </source>
</evidence>
<dbReference type="GO" id="GO:0043025">
    <property type="term" value="C:neuronal cell body"/>
    <property type="evidence" value="ECO:0007669"/>
    <property type="project" value="TreeGrafter"/>
</dbReference>
<dbReference type="PANTHER" id="PTHR11438:SF4">
    <property type="entry name" value="PROENKEPHALIN-B"/>
    <property type="match status" value="1"/>
</dbReference>
<accession>A0AAD7WB85</accession>
<dbReference type="EMBL" id="JAINUG010000172">
    <property type="protein sequence ID" value="KAJ8390210.1"/>
    <property type="molecule type" value="Genomic_DNA"/>
</dbReference>
<dbReference type="PRINTS" id="PR01028">
    <property type="entry name" value="OPIOIDPRCRSR"/>
</dbReference>
<feature type="compositionally biased region" description="Basic and acidic residues" evidence="16">
    <location>
        <begin position="76"/>
        <end position="87"/>
    </location>
</feature>
<keyword evidence="5" id="KW-0165">Cleavage on pair of basic residues</keyword>
<gene>
    <name evidence="18" type="ORF">AAFF_G00109490</name>
</gene>
<evidence type="ECO:0000256" key="5">
    <source>
        <dbReference type="ARBA" id="ARBA00022685"/>
    </source>
</evidence>
<comment type="function">
    <text evidence="11">Leu-enkephalins compete with and mimic the effects of opiate drugs. They play a role in a number of physiologic functions, including pain perception and responses to stress.</text>
</comment>
<dbReference type="GO" id="GO:0007600">
    <property type="term" value="P:sensory perception"/>
    <property type="evidence" value="ECO:0007669"/>
    <property type="project" value="TreeGrafter"/>
</dbReference>
<sequence length="250" mass="28493">MEWYILTLILSLSSSIHADCSSQCSNCAQQTSNSEMPINSLKCTLECEGTLTETVELDKCEKALELYSAGQTGFSDRNEKPPSRSETEDQQDPSVVNIAKRYGGFIKRIEKNKIFNSPSGENAYLKGLFTKKYGNLIRKFGERDIAELLQESQRGDGSSQNEVAVYDDDTAINEVKRYGGFLRKFGPKRSNSGEEHSQEELHKRYGGFMRRIRPKLKWDNQKRHGGLLRRNFKMSVRSDEEPSSYDSFDL</sequence>
<feature type="signal peptide" evidence="17">
    <location>
        <begin position="1"/>
        <end position="18"/>
    </location>
</feature>
<name>A0AAD7WB85_9TELE</name>
<evidence type="ECO:0000256" key="11">
    <source>
        <dbReference type="ARBA" id="ARBA00024913"/>
    </source>
</evidence>
<evidence type="ECO:0000256" key="14">
    <source>
        <dbReference type="ARBA" id="ARBA00035607"/>
    </source>
</evidence>
<keyword evidence="19" id="KW-1185">Reference proteome</keyword>
<evidence type="ECO:0000256" key="16">
    <source>
        <dbReference type="SAM" id="MobiDB-lite"/>
    </source>
</evidence>
<organism evidence="18 19">
    <name type="scientific">Aldrovandia affinis</name>
    <dbReference type="NCBI Taxonomy" id="143900"/>
    <lineage>
        <taxon>Eukaryota</taxon>
        <taxon>Metazoa</taxon>
        <taxon>Chordata</taxon>
        <taxon>Craniata</taxon>
        <taxon>Vertebrata</taxon>
        <taxon>Euteleostomi</taxon>
        <taxon>Actinopterygii</taxon>
        <taxon>Neopterygii</taxon>
        <taxon>Teleostei</taxon>
        <taxon>Notacanthiformes</taxon>
        <taxon>Halosauridae</taxon>
        <taxon>Aldrovandia</taxon>
    </lineage>
</organism>